<dbReference type="Gene3D" id="3.50.40.10">
    <property type="entry name" value="Phenylalanyl-trna Synthetase, Chain B, domain 3"/>
    <property type="match status" value="1"/>
</dbReference>
<evidence type="ECO:0000256" key="2">
    <source>
        <dbReference type="ARBA" id="ARBA00049255"/>
    </source>
</evidence>
<evidence type="ECO:0000313" key="4">
    <source>
        <dbReference type="EMBL" id="TNN14173.1"/>
    </source>
</evidence>
<dbReference type="STRING" id="6182.A0A4Z2DCE8"/>
<dbReference type="InterPro" id="IPR045060">
    <property type="entry name" value="Phe-tRNA-ligase_IIc_bsu"/>
</dbReference>
<dbReference type="GO" id="GO:0006432">
    <property type="term" value="P:phenylalanyl-tRNA aminoacylation"/>
    <property type="evidence" value="ECO:0007669"/>
    <property type="project" value="InterPro"/>
</dbReference>
<dbReference type="AlphaFoldDB" id="A0A4Z2DCE8"/>
<dbReference type="FunFam" id="3.30.56.10:FF:000005">
    <property type="entry name" value="Phenylalanine--tRNA ligase beta subunit"/>
    <property type="match status" value="1"/>
</dbReference>
<comment type="caution">
    <text evidence="4">The sequence shown here is derived from an EMBL/GenBank/DDBJ whole genome shotgun (WGS) entry which is preliminary data.</text>
</comment>
<dbReference type="GO" id="GO:0009328">
    <property type="term" value="C:phenylalanine-tRNA ligase complex"/>
    <property type="evidence" value="ECO:0007669"/>
    <property type="project" value="TreeGrafter"/>
</dbReference>
<evidence type="ECO:0000313" key="5">
    <source>
        <dbReference type="Proteomes" id="UP000311919"/>
    </source>
</evidence>
<dbReference type="InterPro" id="IPR009061">
    <property type="entry name" value="DNA-bd_dom_put_sf"/>
</dbReference>
<dbReference type="Pfam" id="PF18262">
    <property type="entry name" value="PhetRS_B1"/>
    <property type="match status" value="1"/>
</dbReference>
<name>A0A4Z2DCE8_SCHJA</name>
<keyword evidence="4" id="KW-0436">Ligase</keyword>
<dbReference type="EMBL" id="SKCS01000180">
    <property type="protein sequence ID" value="TNN14173.1"/>
    <property type="molecule type" value="Genomic_DNA"/>
</dbReference>
<dbReference type="InterPro" id="IPR040659">
    <property type="entry name" value="PhetRS_B1"/>
</dbReference>
<reference evidence="4 5" key="1">
    <citation type="submission" date="2019-03" db="EMBL/GenBank/DDBJ databases">
        <title>An improved genome assembly of the fluke Schistosoma japonicum.</title>
        <authorList>
            <person name="Hu W."/>
            <person name="Luo F."/>
            <person name="Yin M."/>
            <person name="Mo X."/>
            <person name="Sun C."/>
            <person name="Wu Q."/>
            <person name="Zhu B."/>
            <person name="Xiang M."/>
            <person name="Wang J."/>
            <person name="Wang Y."/>
            <person name="Zhang T."/>
            <person name="Xu B."/>
            <person name="Zheng H."/>
            <person name="Feng Z."/>
        </authorList>
    </citation>
    <scope>NUCLEOTIDE SEQUENCE [LARGE SCALE GENOMIC DNA]</scope>
    <source>
        <strain evidence="4">HuSjv2</strain>
        <tissue evidence="4">Worms</tissue>
    </source>
</reference>
<evidence type="ECO:0000256" key="1">
    <source>
        <dbReference type="ARBA" id="ARBA00011209"/>
    </source>
</evidence>
<dbReference type="PANTHER" id="PTHR10947">
    <property type="entry name" value="PHENYLALANYL-TRNA SYNTHETASE BETA CHAIN AND LEUCINE-RICH REPEAT-CONTAINING PROTEIN 47"/>
    <property type="match status" value="1"/>
</dbReference>
<comment type="catalytic activity">
    <reaction evidence="2">
        <text>tRNA(Phe) + L-phenylalanine + ATP = L-phenylalanyl-tRNA(Phe) + AMP + diphosphate + H(+)</text>
        <dbReference type="Rhea" id="RHEA:19413"/>
        <dbReference type="Rhea" id="RHEA-COMP:9668"/>
        <dbReference type="Rhea" id="RHEA-COMP:9699"/>
        <dbReference type="ChEBI" id="CHEBI:15378"/>
        <dbReference type="ChEBI" id="CHEBI:30616"/>
        <dbReference type="ChEBI" id="CHEBI:33019"/>
        <dbReference type="ChEBI" id="CHEBI:58095"/>
        <dbReference type="ChEBI" id="CHEBI:78442"/>
        <dbReference type="ChEBI" id="CHEBI:78531"/>
        <dbReference type="ChEBI" id="CHEBI:456215"/>
        <dbReference type="EC" id="6.1.1.20"/>
    </reaction>
</comment>
<evidence type="ECO:0000259" key="3">
    <source>
        <dbReference type="Pfam" id="PF18262"/>
    </source>
</evidence>
<feature type="domain" description="Phenylalanine--tRNA ligase beta subunit B1" evidence="3">
    <location>
        <begin position="1"/>
        <end position="90"/>
    </location>
</feature>
<organism evidence="4 5">
    <name type="scientific">Schistosoma japonicum</name>
    <name type="common">Blood fluke</name>
    <dbReference type="NCBI Taxonomy" id="6182"/>
    <lineage>
        <taxon>Eukaryota</taxon>
        <taxon>Metazoa</taxon>
        <taxon>Spiralia</taxon>
        <taxon>Lophotrochozoa</taxon>
        <taxon>Platyhelminthes</taxon>
        <taxon>Trematoda</taxon>
        <taxon>Digenea</taxon>
        <taxon>Strigeidida</taxon>
        <taxon>Schistosomatoidea</taxon>
        <taxon>Schistosomatidae</taxon>
        <taxon>Schistosoma</taxon>
    </lineage>
</organism>
<comment type="subunit">
    <text evidence="1">Tetramer of two alpha and two beta subunits.</text>
</comment>
<sequence length="226" mass="26263">MPIVSISQSVLFHKLQKKYTQEEFEELCFSYGLELDEVTTEKELVTREKGKEKSKGCSTEPVYKIEIPANRYDLLCPEGLSRALMIFESKTKPPVYITKKPRNPIQLHVSQSTQSVRPFVVAGILRNIALDEYKLNSFIDLQEKLHQNLCRKRSLVAIGAHDLDTLNPPFYYDTKPPNDIRFIALNKTKEHSAEELMELFSNDLHLKQYLPLIQDKPEIPSYFRQF</sequence>
<proteinExistence type="predicted"/>
<accession>A0A4Z2DCE8</accession>
<dbReference type="OrthoDB" id="1698572at2759"/>
<dbReference type="PANTHER" id="PTHR10947:SF0">
    <property type="entry name" value="PHENYLALANINE--TRNA LIGASE BETA SUBUNIT"/>
    <property type="match status" value="1"/>
</dbReference>
<gene>
    <name evidence="4" type="ORF">EWB00_002410</name>
</gene>
<dbReference type="Gene3D" id="3.30.56.10">
    <property type="match status" value="1"/>
</dbReference>
<protein>
    <submittedName>
        <fullName evidence="4">Phenylalanine--tRNA ligase beta subunit</fullName>
    </submittedName>
</protein>
<dbReference type="GO" id="GO:0004826">
    <property type="term" value="F:phenylalanine-tRNA ligase activity"/>
    <property type="evidence" value="ECO:0007669"/>
    <property type="project" value="UniProtKB-EC"/>
</dbReference>
<dbReference type="Proteomes" id="UP000311919">
    <property type="component" value="Unassembled WGS sequence"/>
</dbReference>
<dbReference type="InterPro" id="IPR020825">
    <property type="entry name" value="Phe-tRNA_synthase-like_B3/B4"/>
</dbReference>
<dbReference type="SUPFAM" id="SSF46955">
    <property type="entry name" value="Putative DNA-binding domain"/>
    <property type="match status" value="1"/>
</dbReference>
<keyword evidence="5" id="KW-1185">Reference proteome</keyword>